<evidence type="ECO:0000256" key="1">
    <source>
        <dbReference type="ARBA" id="ARBA00001947"/>
    </source>
</evidence>
<evidence type="ECO:0000256" key="6">
    <source>
        <dbReference type="ARBA" id="ARBA00022729"/>
    </source>
</evidence>
<evidence type="ECO:0000256" key="10">
    <source>
        <dbReference type="ARBA" id="ARBA00023157"/>
    </source>
</evidence>
<evidence type="ECO:0000256" key="12">
    <source>
        <dbReference type="PROSITE-ProRule" id="PRU01379"/>
    </source>
</evidence>
<evidence type="ECO:0000313" key="16">
    <source>
        <dbReference type="WBParaSite" id="ACRNAN_Path_522.g1981.t1"/>
    </source>
</evidence>
<dbReference type="GO" id="GO:0006508">
    <property type="term" value="P:proteolysis"/>
    <property type="evidence" value="ECO:0007669"/>
    <property type="project" value="UniProtKB-KW"/>
</dbReference>
<dbReference type="GO" id="GO:0005615">
    <property type="term" value="C:extracellular space"/>
    <property type="evidence" value="ECO:0007669"/>
    <property type="project" value="TreeGrafter"/>
</dbReference>
<dbReference type="InterPro" id="IPR000834">
    <property type="entry name" value="Peptidase_M14"/>
</dbReference>
<dbReference type="PROSITE" id="PS52035">
    <property type="entry name" value="PEPTIDASE_M14"/>
    <property type="match status" value="1"/>
</dbReference>
<name>A0A914C7V0_9BILA</name>
<dbReference type="InterPro" id="IPR003146">
    <property type="entry name" value="M14A_act_pep"/>
</dbReference>
<keyword evidence="15" id="KW-1185">Reference proteome</keyword>
<dbReference type="GO" id="GO:0004181">
    <property type="term" value="F:metallocarboxypeptidase activity"/>
    <property type="evidence" value="ECO:0007669"/>
    <property type="project" value="InterPro"/>
</dbReference>
<evidence type="ECO:0000256" key="11">
    <source>
        <dbReference type="ARBA" id="ARBA00069039"/>
    </source>
</evidence>
<accession>A0A914C7V0</accession>
<evidence type="ECO:0000256" key="9">
    <source>
        <dbReference type="ARBA" id="ARBA00023049"/>
    </source>
</evidence>
<evidence type="ECO:0000256" key="3">
    <source>
        <dbReference type="ARBA" id="ARBA00022645"/>
    </source>
</evidence>
<dbReference type="FunFam" id="3.40.630.10:FF:000084">
    <property type="entry name" value="Carboxypeptidase B2"/>
    <property type="match status" value="1"/>
</dbReference>
<evidence type="ECO:0000313" key="15">
    <source>
        <dbReference type="Proteomes" id="UP000887540"/>
    </source>
</evidence>
<dbReference type="Gene3D" id="3.30.70.340">
    <property type="entry name" value="Metallocarboxypeptidase-like"/>
    <property type="match status" value="1"/>
</dbReference>
<evidence type="ECO:0000256" key="7">
    <source>
        <dbReference type="ARBA" id="ARBA00022801"/>
    </source>
</evidence>
<feature type="signal peptide" evidence="13">
    <location>
        <begin position="1"/>
        <end position="19"/>
    </location>
</feature>
<dbReference type="WBParaSite" id="ACRNAN_Path_522.g1981.t1">
    <property type="protein sequence ID" value="ACRNAN_Path_522.g1981.t1"/>
    <property type="gene ID" value="ACRNAN_Path_522.g1981"/>
</dbReference>
<comment type="similarity">
    <text evidence="2 12">Belongs to the peptidase M14 family.</text>
</comment>
<feature type="domain" description="Peptidase M14" evidence="14">
    <location>
        <begin position="167"/>
        <end position="347"/>
    </location>
</feature>
<keyword evidence="4" id="KW-0645">Protease</keyword>
<keyword evidence="8" id="KW-0862">Zinc</keyword>
<evidence type="ECO:0000256" key="13">
    <source>
        <dbReference type="SAM" id="SignalP"/>
    </source>
</evidence>
<organism evidence="15 16">
    <name type="scientific">Acrobeloides nanus</name>
    <dbReference type="NCBI Taxonomy" id="290746"/>
    <lineage>
        <taxon>Eukaryota</taxon>
        <taxon>Metazoa</taxon>
        <taxon>Ecdysozoa</taxon>
        <taxon>Nematoda</taxon>
        <taxon>Chromadorea</taxon>
        <taxon>Rhabditida</taxon>
        <taxon>Tylenchina</taxon>
        <taxon>Cephalobomorpha</taxon>
        <taxon>Cephaloboidea</taxon>
        <taxon>Cephalobidae</taxon>
        <taxon>Acrobeloides</taxon>
    </lineage>
</organism>
<evidence type="ECO:0000256" key="8">
    <source>
        <dbReference type="ARBA" id="ARBA00022833"/>
    </source>
</evidence>
<keyword evidence="9" id="KW-0482">Metalloprotease</keyword>
<protein>
    <recommendedName>
        <fullName evidence="11">Zinc carboxypeptidase A 1</fullName>
    </recommendedName>
</protein>
<evidence type="ECO:0000256" key="5">
    <source>
        <dbReference type="ARBA" id="ARBA00022723"/>
    </source>
</evidence>
<dbReference type="SUPFAM" id="SSF54897">
    <property type="entry name" value="Protease propeptides/inhibitors"/>
    <property type="match status" value="1"/>
</dbReference>
<dbReference type="SUPFAM" id="SSF53187">
    <property type="entry name" value="Zn-dependent exopeptidases"/>
    <property type="match status" value="1"/>
</dbReference>
<keyword evidence="10" id="KW-1015">Disulfide bond</keyword>
<dbReference type="Pfam" id="PF00246">
    <property type="entry name" value="Peptidase_M14"/>
    <property type="match status" value="1"/>
</dbReference>
<dbReference type="PANTHER" id="PTHR11705">
    <property type="entry name" value="PROTEASE FAMILY M14 CARBOXYPEPTIDASE A,B"/>
    <property type="match status" value="1"/>
</dbReference>
<dbReference type="Proteomes" id="UP000887540">
    <property type="component" value="Unplaced"/>
</dbReference>
<dbReference type="Pfam" id="PF02244">
    <property type="entry name" value="Propep_M14"/>
    <property type="match status" value="1"/>
</dbReference>
<comment type="cofactor">
    <cofactor evidence="1">
        <name>Zn(2+)</name>
        <dbReference type="ChEBI" id="CHEBI:29105"/>
    </cofactor>
</comment>
<evidence type="ECO:0000256" key="4">
    <source>
        <dbReference type="ARBA" id="ARBA00022670"/>
    </source>
</evidence>
<dbReference type="PRINTS" id="PR00765">
    <property type="entry name" value="CRBOXYPTASEA"/>
</dbReference>
<keyword evidence="6 13" id="KW-0732">Signal</keyword>
<comment type="caution">
    <text evidence="12">Lacks conserved residue(s) required for the propagation of feature annotation.</text>
</comment>
<dbReference type="SMART" id="SM00631">
    <property type="entry name" value="Zn_pept"/>
    <property type="match status" value="1"/>
</dbReference>
<dbReference type="PANTHER" id="PTHR11705:SF51">
    <property type="entry name" value="CARBOXYPEPTIDASE SURO-1-RELATED"/>
    <property type="match status" value="1"/>
</dbReference>
<sequence length="347" mass="40858">MKWGPLAFLVLSLLIKSHALSNKNNRTETFKVFRVYPQSWQHIETLAEIRKISEEENEIDFWLDSRQPGQFADIMVAPRAQSYFMDLLMKHDLQFKTTIDDVEKMIYENEHHIKNDDKPHVLDENYENLMHYENFRFRKRLKDEPSKFGDRPFEKVGQARANYPFGQYTDYATMVRYMRTIEFYYPHIAKLIRIGTSHEGQPIEGLKLGYHVSNTSKPGFWIDGNIHAREWASSHTALFIINQLVSGYGKDPVVTYYMNKMNFFIIPCLNPDGYEYSRSSAWPEIRLWRKNRSPERCAPSRWGGIRCCSGVDLNRNFDFHWSESGANHHPCSNEYVGESPFSEPESR</sequence>
<dbReference type="GO" id="GO:0008270">
    <property type="term" value="F:zinc ion binding"/>
    <property type="evidence" value="ECO:0007669"/>
    <property type="project" value="InterPro"/>
</dbReference>
<reference evidence="16" key="1">
    <citation type="submission" date="2022-11" db="UniProtKB">
        <authorList>
            <consortium name="WormBaseParasite"/>
        </authorList>
    </citation>
    <scope>IDENTIFICATION</scope>
</reference>
<evidence type="ECO:0000259" key="14">
    <source>
        <dbReference type="PROSITE" id="PS52035"/>
    </source>
</evidence>
<evidence type="ECO:0000256" key="2">
    <source>
        <dbReference type="ARBA" id="ARBA00005988"/>
    </source>
</evidence>
<dbReference type="Gene3D" id="3.40.630.10">
    <property type="entry name" value="Zn peptidases"/>
    <property type="match status" value="1"/>
</dbReference>
<dbReference type="AlphaFoldDB" id="A0A914C7V0"/>
<keyword evidence="5" id="KW-0479">Metal-binding</keyword>
<dbReference type="InterPro" id="IPR036990">
    <property type="entry name" value="M14A-like_propep"/>
</dbReference>
<proteinExistence type="inferred from homology"/>
<keyword evidence="7" id="KW-0378">Hydrolase</keyword>
<keyword evidence="3" id="KW-0121">Carboxypeptidase</keyword>
<dbReference type="FunFam" id="3.30.70.340:FF:000002">
    <property type="entry name" value="Carboxypeptidase A"/>
    <property type="match status" value="1"/>
</dbReference>
<feature type="chain" id="PRO_5036825072" description="Zinc carboxypeptidase A 1" evidence="13">
    <location>
        <begin position="20"/>
        <end position="347"/>
    </location>
</feature>